<dbReference type="GO" id="GO:0004867">
    <property type="term" value="F:serine-type endopeptidase inhibitor activity"/>
    <property type="evidence" value="ECO:0007669"/>
    <property type="project" value="UniProtKB-KW"/>
</dbReference>
<keyword evidence="3" id="KW-0722">Serine protease inhibitor</keyword>
<dbReference type="InterPro" id="IPR042185">
    <property type="entry name" value="Serpin_sf_2"/>
</dbReference>
<sequence length="397" mass="43813">MDKLLLLSVFYCVSSITADPFVWPPSYKRTPLGDSIDVSTMKVLKATYEAAEDKNVVSSPLGLMTLLSLFNLGAGPETQAEITKFLGGTDARKTSDLFKRLTLMYSELNPDHLTFADKISVSNRYTLNKSFAADARDYLCEFDTLDFGKPAEAAAAINRWAAEKTKGHITEPVSKDSLGPDVAAVLYNVIYFNGHWHVPFKAEETKDKDFHVSRDSVVKKPMMHLFQSLYYAESEQLGAKMIELPYKETGFRMVVVLPNEVDGLPSVLEKAAEKGLLSDVFRLSPAGCEVDLDMPKFEINTKIDFNDILPKVGVSKMFAEFAPGIVNAPVKVSKAFQEAFIKVDEEGATAGAFTGLVMITISALSTPPPPMKFTVDHPFLYAILHEDKILFAGTYSS</sequence>
<reference evidence="7 8" key="1">
    <citation type="submission" date="2020-04" db="EMBL/GenBank/DDBJ databases">
        <authorList>
            <person name="Wallbank WR R."/>
            <person name="Pardo Diaz C."/>
            <person name="Kozak K."/>
            <person name="Martin S."/>
            <person name="Jiggins C."/>
            <person name="Moest M."/>
            <person name="Warren A I."/>
            <person name="Byers J.R.P. K."/>
            <person name="Montejo-Kovacevich G."/>
            <person name="Yen C E."/>
        </authorList>
    </citation>
    <scope>NUCLEOTIDE SEQUENCE [LARGE SCALE GENOMIC DNA]</scope>
</reference>
<keyword evidence="2" id="KW-0646">Protease inhibitor</keyword>
<dbReference type="Proteomes" id="UP000494256">
    <property type="component" value="Unassembled WGS sequence"/>
</dbReference>
<dbReference type="Gene3D" id="2.30.39.10">
    <property type="entry name" value="Alpha-1-antitrypsin, domain 1"/>
    <property type="match status" value="1"/>
</dbReference>
<dbReference type="AlphaFoldDB" id="A0A8S0ZA52"/>
<evidence type="ECO:0000256" key="5">
    <source>
        <dbReference type="SAM" id="SignalP"/>
    </source>
</evidence>
<dbReference type="PANTHER" id="PTHR11461">
    <property type="entry name" value="SERINE PROTEASE INHIBITOR, SERPIN"/>
    <property type="match status" value="1"/>
</dbReference>
<feature type="signal peptide" evidence="5">
    <location>
        <begin position="1"/>
        <end position="18"/>
    </location>
</feature>
<dbReference type="InterPro" id="IPR036186">
    <property type="entry name" value="Serpin_sf"/>
</dbReference>
<gene>
    <name evidence="7" type="ORF">APLA_LOCUS3862</name>
</gene>
<dbReference type="InterPro" id="IPR023796">
    <property type="entry name" value="Serpin_dom"/>
</dbReference>
<evidence type="ECO:0000259" key="6">
    <source>
        <dbReference type="SMART" id="SM00093"/>
    </source>
</evidence>
<dbReference type="SMART" id="SM00093">
    <property type="entry name" value="SERPIN"/>
    <property type="match status" value="1"/>
</dbReference>
<dbReference type="GO" id="GO:0005615">
    <property type="term" value="C:extracellular space"/>
    <property type="evidence" value="ECO:0007669"/>
    <property type="project" value="InterPro"/>
</dbReference>
<organism evidence="7 8">
    <name type="scientific">Arctia plantaginis</name>
    <name type="common">Wood tiger moth</name>
    <name type="synonym">Phalaena plantaginis</name>
    <dbReference type="NCBI Taxonomy" id="874455"/>
    <lineage>
        <taxon>Eukaryota</taxon>
        <taxon>Metazoa</taxon>
        <taxon>Ecdysozoa</taxon>
        <taxon>Arthropoda</taxon>
        <taxon>Hexapoda</taxon>
        <taxon>Insecta</taxon>
        <taxon>Pterygota</taxon>
        <taxon>Neoptera</taxon>
        <taxon>Endopterygota</taxon>
        <taxon>Lepidoptera</taxon>
        <taxon>Glossata</taxon>
        <taxon>Ditrysia</taxon>
        <taxon>Noctuoidea</taxon>
        <taxon>Erebidae</taxon>
        <taxon>Arctiinae</taxon>
        <taxon>Arctia</taxon>
    </lineage>
</organism>
<protein>
    <recommendedName>
        <fullName evidence="6">Serpin domain-containing protein</fullName>
    </recommendedName>
</protein>
<dbReference type="SUPFAM" id="SSF56574">
    <property type="entry name" value="Serpins"/>
    <property type="match status" value="1"/>
</dbReference>
<evidence type="ECO:0000256" key="2">
    <source>
        <dbReference type="ARBA" id="ARBA00022690"/>
    </source>
</evidence>
<dbReference type="InterPro" id="IPR042178">
    <property type="entry name" value="Serpin_sf_1"/>
</dbReference>
<name>A0A8S0ZA52_ARCPL</name>
<proteinExistence type="inferred from homology"/>
<keyword evidence="5" id="KW-0732">Signal</keyword>
<dbReference type="Pfam" id="PF00079">
    <property type="entry name" value="Serpin"/>
    <property type="match status" value="1"/>
</dbReference>
<feature type="domain" description="Serpin" evidence="6">
    <location>
        <begin position="41"/>
        <end position="397"/>
    </location>
</feature>
<accession>A0A8S0ZA52</accession>
<evidence type="ECO:0000313" key="8">
    <source>
        <dbReference type="Proteomes" id="UP000494256"/>
    </source>
</evidence>
<evidence type="ECO:0000256" key="3">
    <source>
        <dbReference type="ARBA" id="ARBA00022900"/>
    </source>
</evidence>
<evidence type="ECO:0000256" key="1">
    <source>
        <dbReference type="ARBA" id="ARBA00009500"/>
    </source>
</evidence>
<dbReference type="EMBL" id="CADEBD010000284">
    <property type="protein sequence ID" value="CAB3229091.1"/>
    <property type="molecule type" value="Genomic_DNA"/>
</dbReference>
<dbReference type="PANTHER" id="PTHR11461:SF211">
    <property type="entry name" value="GH10112P-RELATED"/>
    <property type="match status" value="1"/>
</dbReference>
<dbReference type="OrthoDB" id="10251342at2759"/>
<dbReference type="PROSITE" id="PS00284">
    <property type="entry name" value="SERPIN"/>
    <property type="match status" value="1"/>
</dbReference>
<dbReference type="Gene3D" id="3.30.497.10">
    <property type="entry name" value="Antithrombin, subunit I, domain 2"/>
    <property type="match status" value="1"/>
</dbReference>
<dbReference type="InterPro" id="IPR023795">
    <property type="entry name" value="Serpin_CS"/>
</dbReference>
<comment type="similarity">
    <text evidence="1 4">Belongs to the serpin family.</text>
</comment>
<dbReference type="InterPro" id="IPR000215">
    <property type="entry name" value="Serpin_fam"/>
</dbReference>
<comment type="caution">
    <text evidence="7">The sequence shown here is derived from an EMBL/GenBank/DDBJ whole genome shotgun (WGS) entry which is preliminary data.</text>
</comment>
<feature type="chain" id="PRO_5035776779" description="Serpin domain-containing protein" evidence="5">
    <location>
        <begin position="19"/>
        <end position="397"/>
    </location>
</feature>
<evidence type="ECO:0000313" key="7">
    <source>
        <dbReference type="EMBL" id="CAB3229091.1"/>
    </source>
</evidence>
<evidence type="ECO:0000256" key="4">
    <source>
        <dbReference type="RuleBase" id="RU000411"/>
    </source>
</evidence>